<evidence type="ECO:0000313" key="18">
    <source>
        <dbReference type="Proteomes" id="UP000232654"/>
    </source>
</evidence>
<evidence type="ECO:0000313" key="23">
    <source>
        <dbReference type="Proteomes" id="UP000468842"/>
    </source>
</evidence>
<dbReference type="AlphaFoldDB" id="A0A0A1GLQ5"/>
<keyword evidence="3 5" id="KW-0063">Aspartyl esterase</keyword>
<feature type="compositionally biased region" description="Polar residues" evidence="6">
    <location>
        <begin position="469"/>
        <end position="486"/>
    </location>
</feature>
<protein>
    <recommendedName>
        <fullName evidence="5">Pectinesterase</fullName>
        <ecNumber evidence="5">3.1.1.11</ecNumber>
    </recommendedName>
</protein>
<reference evidence="13 18" key="3">
    <citation type="submission" date="2017-12" db="EMBL/GenBank/DDBJ databases">
        <title>Bifidobacterium longum APC/DPC strains.</title>
        <authorList>
            <person name="Arboleya S."/>
        </authorList>
    </citation>
    <scope>NUCLEOTIDE SEQUENCE [LARGE SCALE GENOMIC DNA]</scope>
    <source>
        <strain evidence="13 18">APC1503</strain>
    </source>
</reference>
<feature type="domain" description="Pectinesterase catalytic" evidence="8">
    <location>
        <begin position="85"/>
        <end position="327"/>
    </location>
</feature>
<dbReference type="Proteomes" id="UP000460881">
    <property type="component" value="Unassembled WGS sequence"/>
</dbReference>
<dbReference type="GeneID" id="69577261"/>
<evidence type="ECO:0000256" key="3">
    <source>
        <dbReference type="ARBA" id="ARBA00023085"/>
    </source>
</evidence>
<evidence type="ECO:0000313" key="20">
    <source>
        <dbReference type="Proteomes" id="UP000261186"/>
    </source>
</evidence>
<dbReference type="Proteomes" id="UP000261186">
    <property type="component" value="Unassembled WGS sequence"/>
</dbReference>
<dbReference type="InterPro" id="IPR033131">
    <property type="entry name" value="Pectinesterase_Asp_AS"/>
</dbReference>
<reference evidence="16 17" key="1">
    <citation type="submission" date="2016-10" db="EMBL/GenBank/DDBJ databases">
        <authorList>
            <person name="Varghese N."/>
            <person name="Submissions S."/>
        </authorList>
    </citation>
    <scope>NUCLEOTIDE SEQUENCE [LARGE SCALE GENOMIC DNA]</scope>
    <source>
        <strain evidence="16 17">DSM 20219</strain>
    </source>
</reference>
<dbReference type="Pfam" id="PF01095">
    <property type="entry name" value="Pectinesterase"/>
    <property type="match status" value="1"/>
</dbReference>
<keyword evidence="7" id="KW-0472">Membrane</keyword>
<gene>
    <name evidence="13" type="ORF">APC1503_0010</name>
    <name evidence="14" type="ORF">CE169_02285</name>
    <name evidence="15" type="ORF">DXC85_01900</name>
    <name evidence="12" type="ORF">GBB40_05915</name>
    <name evidence="11" type="ORF">GBB63_04110</name>
    <name evidence="10" type="ORF">GBB73_04465</name>
    <name evidence="9" type="ORF">GBC45_06580</name>
    <name evidence="16" type="ORF">SAMN04489748_1354</name>
</gene>
<organism evidence="12 23">
    <name type="scientific">Bifidobacterium longum</name>
    <dbReference type="NCBI Taxonomy" id="216816"/>
    <lineage>
        <taxon>Bacteria</taxon>
        <taxon>Bacillati</taxon>
        <taxon>Actinomycetota</taxon>
        <taxon>Actinomycetes</taxon>
        <taxon>Bifidobacteriales</taxon>
        <taxon>Bifidobacteriaceae</taxon>
        <taxon>Bifidobacterium</taxon>
    </lineage>
</organism>
<evidence type="ECO:0000313" key="21">
    <source>
        <dbReference type="Proteomes" id="UP000430971"/>
    </source>
</evidence>
<dbReference type="EMBL" id="WDUB01000008">
    <property type="protein sequence ID" value="KAB7203246.1"/>
    <property type="molecule type" value="Genomic_DNA"/>
</dbReference>
<dbReference type="PANTHER" id="PTHR31321">
    <property type="entry name" value="ACYL-COA THIOESTER HYDROLASE YBHC-RELATED"/>
    <property type="match status" value="1"/>
</dbReference>
<dbReference type="Proteomes" id="UP000476628">
    <property type="component" value="Unassembled WGS sequence"/>
</dbReference>
<evidence type="ECO:0000259" key="8">
    <source>
        <dbReference type="Pfam" id="PF01095"/>
    </source>
</evidence>
<evidence type="ECO:0000313" key="22">
    <source>
        <dbReference type="Proteomes" id="UP000460881"/>
    </source>
</evidence>
<reference evidence="21 22" key="5">
    <citation type="journal article" date="2019" name="Nat. Med.">
        <title>A library of human gut bacterial isolates paired with longitudinal multiomics data enables mechanistic microbiome research.</title>
        <authorList>
            <person name="Poyet M."/>
            <person name="Groussin M."/>
            <person name="Gibbons S.M."/>
            <person name="Avila-Pacheco J."/>
            <person name="Jiang X."/>
            <person name="Kearney S.M."/>
            <person name="Perrotta A.R."/>
            <person name="Berdy B."/>
            <person name="Zhao S."/>
            <person name="Lieberman T.D."/>
            <person name="Swanson P.K."/>
            <person name="Smith M."/>
            <person name="Roesemann S."/>
            <person name="Alexander J.E."/>
            <person name="Rich S.A."/>
            <person name="Livny J."/>
            <person name="Vlamakis H."/>
            <person name="Clish C."/>
            <person name="Bullock K."/>
            <person name="Deik A."/>
            <person name="Scott J."/>
            <person name="Pierce K.A."/>
            <person name="Xavier R.J."/>
            <person name="Alm E.J."/>
        </authorList>
    </citation>
    <scope>NUCLEOTIDE SEQUENCE [LARGE SCALE GENOMIC DNA]</scope>
    <source>
        <strain evidence="9 24">BIOML-A136</strain>
        <strain evidence="12 23">BIOML-A37</strain>
        <strain evidence="11 22">BIOML-A55</strain>
        <strain evidence="10 21">BIOML-A65</strain>
    </source>
</reference>
<accession>A0A0A1GLQ5</accession>
<dbReference type="InterPro" id="IPR000070">
    <property type="entry name" value="Pectinesterase_cat"/>
</dbReference>
<dbReference type="EMBL" id="FNRW01000004">
    <property type="protein sequence ID" value="SEB52479.1"/>
    <property type="molecule type" value="Genomic_DNA"/>
</dbReference>
<evidence type="ECO:0000256" key="7">
    <source>
        <dbReference type="SAM" id="Phobius"/>
    </source>
</evidence>
<dbReference type="EMBL" id="PJDT01000001">
    <property type="protein sequence ID" value="PKC91472.1"/>
    <property type="molecule type" value="Genomic_DNA"/>
</dbReference>
<comment type="caution">
    <text evidence="12">The sequence shown here is derived from an EMBL/GenBank/DDBJ whole genome shotgun (WGS) entry which is preliminary data.</text>
</comment>
<dbReference type="EC" id="3.1.1.11" evidence="5"/>
<evidence type="ECO:0000256" key="1">
    <source>
        <dbReference type="ARBA" id="ARBA00008891"/>
    </source>
</evidence>
<feature type="active site" evidence="4">
    <location>
        <position position="257"/>
    </location>
</feature>
<dbReference type="GO" id="GO:0009279">
    <property type="term" value="C:cell outer membrane"/>
    <property type="evidence" value="ECO:0007669"/>
    <property type="project" value="TreeGrafter"/>
</dbReference>
<dbReference type="Proteomes" id="UP000182842">
    <property type="component" value="Unassembled WGS sequence"/>
</dbReference>
<dbReference type="EMBL" id="WDQK01000011">
    <property type="protein sequence ID" value="KAB7395121.1"/>
    <property type="molecule type" value="Genomic_DNA"/>
</dbReference>
<evidence type="ECO:0000313" key="19">
    <source>
        <dbReference type="Proteomes" id="UP000257074"/>
    </source>
</evidence>
<dbReference type="EMBL" id="NJNR01000008">
    <property type="protein sequence ID" value="RDX10346.1"/>
    <property type="molecule type" value="Genomic_DNA"/>
</dbReference>
<reference evidence="15 20" key="4">
    <citation type="submission" date="2018-08" db="EMBL/GenBank/DDBJ databases">
        <title>A genome reference for cultivated species of the human gut microbiota.</title>
        <authorList>
            <person name="Zou Y."/>
            <person name="Xue W."/>
            <person name="Luo G."/>
        </authorList>
    </citation>
    <scope>NUCLEOTIDE SEQUENCE [LARGE SCALE GENOMIC DNA]</scope>
    <source>
        <strain evidence="15 20">TF08-4AC</strain>
    </source>
</reference>
<proteinExistence type="inferred from homology"/>
<evidence type="ECO:0000256" key="5">
    <source>
        <dbReference type="RuleBase" id="RU000589"/>
    </source>
</evidence>
<evidence type="ECO:0000313" key="9">
    <source>
        <dbReference type="EMBL" id="KAB7203246.1"/>
    </source>
</evidence>
<evidence type="ECO:0000256" key="6">
    <source>
        <dbReference type="SAM" id="MobiDB-lite"/>
    </source>
</evidence>
<comment type="pathway">
    <text evidence="5">Glycan metabolism; pectin degradation; 2-dehydro-3-deoxy-D-gluconate from pectin: step 1/5.</text>
</comment>
<dbReference type="RefSeq" id="WP_007054589.1">
    <property type="nucleotide sequence ID" value="NZ_AP014658.1"/>
</dbReference>
<evidence type="ECO:0000313" key="16">
    <source>
        <dbReference type="EMBL" id="SEB52479.1"/>
    </source>
</evidence>
<reference evidence="14 19" key="2">
    <citation type="journal article" date="2017" name="Anaerobe">
        <title>Quantification, isolation and characterization of Bifidobacterium from the vaginal microbiomes of reproductive aged women.</title>
        <authorList>
            <person name="Freitas A.C."/>
            <person name="Hill J.E."/>
        </authorList>
    </citation>
    <scope>NUCLEOTIDE SEQUENCE [LARGE SCALE GENOMIC DNA]</scope>
    <source>
        <strain evidence="14 19">N6D05</strain>
    </source>
</reference>
<evidence type="ECO:0000256" key="2">
    <source>
        <dbReference type="ARBA" id="ARBA00022801"/>
    </source>
</evidence>
<dbReference type="GO" id="GO:0042545">
    <property type="term" value="P:cell wall modification"/>
    <property type="evidence" value="ECO:0007669"/>
    <property type="project" value="UniProtKB-UniRule"/>
</dbReference>
<keyword evidence="7" id="KW-0812">Transmembrane</keyword>
<dbReference type="Proteomes" id="UP000232654">
    <property type="component" value="Unassembled WGS sequence"/>
</dbReference>
<dbReference type="Gene3D" id="2.160.20.10">
    <property type="entry name" value="Single-stranded right-handed beta-helix, Pectin lyase-like"/>
    <property type="match status" value="1"/>
</dbReference>
<comment type="similarity">
    <text evidence="1">Belongs to the pectinesterase family.</text>
</comment>
<dbReference type="EMBL" id="QSRH01000001">
    <property type="protein sequence ID" value="RGL05713.1"/>
    <property type="molecule type" value="Genomic_DNA"/>
</dbReference>
<feature type="region of interest" description="Disordered" evidence="6">
    <location>
        <begin position="469"/>
        <end position="493"/>
    </location>
</feature>
<evidence type="ECO:0000313" key="17">
    <source>
        <dbReference type="Proteomes" id="UP000182842"/>
    </source>
</evidence>
<dbReference type="SUPFAM" id="SSF51126">
    <property type="entry name" value="Pectin lyase-like"/>
    <property type="match status" value="1"/>
</dbReference>
<keyword evidence="7" id="KW-1133">Transmembrane helix</keyword>
<dbReference type="Proteomes" id="UP000430971">
    <property type="component" value="Unassembled WGS sequence"/>
</dbReference>
<keyword evidence="2 5" id="KW-0378">Hydrolase</keyword>
<dbReference type="GO" id="GO:0045490">
    <property type="term" value="P:pectin catabolic process"/>
    <property type="evidence" value="ECO:0007669"/>
    <property type="project" value="UniProtKB-UniRule"/>
</dbReference>
<evidence type="ECO:0000256" key="4">
    <source>
        <dbReference type="PROSITE-ProRule" id="PRU10040"/>
    </source>
</evidence>
<evidence type="ECO:0000313" key="11">
    <source>
        <dbReference type="EMBL" id="KAB7359585.1"/>
    </source>
</evidence>
<accession>E5XXS9</accession>
<evidence type="ECO:0000313" key="24">
    <source>
        <dbReference type="Proteomes" id="UP000476628"/>
    </source>
</evidence>
<feature type="transmembrane region" description="Helical" evidence="7">
    <location>
        <begin position="501"/>
        <end position="522"/>
    </location>
</feature>
<evidence type="ECO:0000313" key="13">
    <source>
        <dbReference type="EMBL" id="PKC91472.1"/>
    </source>
</evidence>
<comment type="catalytic activity">
    <reaction evidence="5">
        <text>[(1-&gt;4)-alpha-D-galacturonosyl methyl ester](n) + n H2O = [(1-&gt;4)-alpha-D-galacturonosyl](n) + n methanol + n H(+)</text>
        <dbReference type="Rhea" id="RHEA:22380"/>
        <dbReference type="Rhea" id="RHEA-COMP:14570"/>
        <dbReference type="Rhea" id="RHEA-COMP:14573"/>
        <dbReference type="ChEBI" id="CHEBI:15377"/>
        <dbReference type="ChEBI" id="CHEBI:15378"/>
        <dbReference type="ChEBI" id="CHEBI:17790"/>
        <dbReference type="ChEBI" id="CHEBI:140522"/>
        <dbReference type="ChEBI" id="CHEBI:140523"/>
        <dbReference type="EC" id="3.1.1.11"/>
    </reaction>
</comment>
<dbReference type="PROSITE" id="PS00503">
    <property type="entry name" value="PECTINESTERASE_2"/>
    <property type="match status" value="1"/>
</dbReference>
<dbReference type="EMBL" id="WDRM01000008">
    <property type="protein sequence ID" value="KAB7338574.1"/>
    <property type="molecule type" value="Genomic_DNA"/>
</dbReference>
<evidence type="ECO:0000313" key="10">
    <source>
        <dbReference type="EMBL" id="KAB7338574.1"/>
    </source>
</evidence>
<dbReference type="GO" id="GO:0030599">
    <property type="term" value="F:pectinesterase activity"/>
    <property type="evidence" value="ECO:0007669"/>
    <property type="project" value="UniProtKB-UniRule"/>
</dbReference>
<evidence type="ECO:0000313" key="14">
    <source>
        <dbReference type="EMBL" id="RDX10346.1"/>
    </source>
</evidence>
<dbReference type="Proteomes" id="UP000257074">
    <property type="component" value="Unassembled WGS sequence"/>
</dbReference>
<evidence type="ECO:0000313" key="15">
    <source>
        <dbReference type="EMBL" id="RGL05713.1"/>
    </source>
</evidence>
<dbReference type="PANTHER" id="PTHR31321:SF57">
    <property type="entry name" value="PECTINESTERASE 53-RELATED"/>
    <property type="match status" value="1"/>
</dbReference>
<sequence length="528" mass="55608">MNAGTILYIPVAQAEGGATVTVKGQLYGPTLKLDGTDITTGTAVTIATDSTRYVPLSVEGTGSLYLTGIAIDYAAGSPAATSHTVTVGPNGQYRTIQAALDANDSSETDRLVLKITPGDYREKITVTKPGVTFANADVTAKRAVTIRASYYSSNTFDADGKFVPQDEFDLGTNKCATVTIGAGATGFSAYGITFQNDYNVVDHTAAGEQTPAVALNTQADKVYLKNSRIIGRQDTLYVQGAGNRVYVDGGYIEGTVDFVFGDANAYFAGTELHMAAFAGKNNGYFTAANTKKSGVGLVFDRCNLTVAAAYDDDAKLSLGRPWQTFAQYTQVRKGDGSSYVTGVDLGTKNSAYTDTSSAVTYLDSTMSSKITKNRWNVWTSKNQSGKSVDVTFHDDVRFAEYASHDETGALLDPADYKNVVLGSMSALDEAQVQAKRAELLAALGFGSAAGQWVVPDGAWPFAYDPNYSTGTDVQPTQPGGNASPNADSAAKADTMPETGSAIIAVVVVAVPLLVAGLALVAVRRNRQQ</sequence>
<dbReference type="UniPathway" id="UPA00545">
    <property type="reaction ID" value="UER00823"/>
</dbReference>
<evidence type="ECO:0000313" key="12">
    <source>
        <dbReference type="EMBL" id="KAB7395121.1"/>
    </source>
</evidence>
<dbReference type="InterPro" id="IPR012334">
    <property type="entry name" value="Pectin_lyas_fold"/>
</dbReference>
<dbReference type="InterPro" id="IPR011050">
    <property type="entry name" value="Pectin_lyase_fold/virulence"/>
</dbReference>
<dbReference type="EMBL" id="WDRC01000008">
    <property type="protein sequence ID" value="KAB7359585.1"/>
    <property type="molecule type" value="Genomic_DNA"/>
</dbReference>
<name>A0A0A1GLQ5_BIFLN</name>
<dbReference type="Proteomes" id="UP000468842">
    <property type="component" value="Unassembled WGS sequence"/>
</dbReference>